<evidence type="ECO:0000313" key="1">
    <source>
        <dbReference type="EMBL" id="KPG14274.1"/>
    </source>
</evidence>
<gene>
    <name evidence="1" type="ORF">AN908_06745</name>
    <name evidence="2" type="ORF">AN908_07255</name>
</gene>
<dbReference type="InterPro" id="IPR057369">
    <property type="entry name" value="VG15"/>
</dbReference>
<proteinExistence type="predicted"/>
<comment type="caution">
    <text evidence="1">The sequence shown here is derived from an EMBL/GenBank/DDBJ whole genome shotgun (WGS) entry which is preliminary data.</text>
</comment>
<accession>A0A7V8LR70</accession>
<evidence type="ECO:0000313" key="2">
    <source>
        <dbReference type="EMBL" id="KPG14350.1"/>
    </source>
</evidence>
<evidence type="ECO:0000313" key="3">
    <source>
        <dbReference type="Proteomes" id="UP000037843"/>
    </source>
</evidence>
<dbReference type="RefSeq" id="WP_054173039.1">
    <property type="nucleotide sequence ID" value="NZ_LJFO01000003.1"/>
</dbReference>
<organism evidence="1 3">
    <name type="scientific">Mycobacteroides immunogenum</name>
    <dbReference type="NCBI Taxonomy" id="83262"/>
    <lineage>
        <taxon>Bacteria</taxon>
        <taxon>Bacillati</taxon>
        <taxon>Actinomycetota</taxon>
        <taxon>Actinomycetes</taxon>
        <taxon>Mycobacteriales</taxon>
        <taxon>Mycobacteriaceae</taxon>
        <taxon>Mycobacteroides</taxon>
    </lineage>
</organism>
<dbReference type="EMBL" id="LJFO01000003">
    <property type="protein sequence ID" value="KPG14274.1"/>
    <property type="molecule type" value="Genomic_DNA"/>
</dbReference>
<reference evidence="1 3" key="1">
    <citation type="submission" date="2015-09" db="EMBL/GenBank/DDBJ databases">
        <title>Genome Sequences of Mycobacterium immunogenum Isolates, Recuperated from a Chloraminated Drinking Water Distribution System Simulator Subjected to Episodes of Nitrification.</title>
        <authorList>
            <person name="Gomez-Alvarez V."/>
            <person name="Revetta R.P."/>
        </authorList>
    </citation>
    <scope>NUCLEOTIDE SEQUENCE [LARGE SCALE GENOMIC DNA]</scope>
    <source>
        <strain evidence="1 3">H008</strain>
    </source>
</reference>
<evidence type="ECO:0008006" key="4">
    <source>
        <dbReference type="Google" id="ProtNLM"/>
    </source>
</evidence>
<protein>
    <recommendedName>
        <fullName evidence="4">MuF-like minor capsid protein</fullName>
    </recommendedName>
</protein>
<dbReference type="Proteomes" id="UP000037843">
    <property type="component" value="Unassembled WGS sequence"/>
</dbReference>
<name>A0A7V8LR70_9MYCO</name>
<dbReference type="AlphaFoldDB" id="A0A7V8LR70"/>
<sequence length="324" mass="36263">MTQPSNQDRLTPIPELAAWYAVQHQREQESIAAKVAAGMLLLWPNLVFDRLTETTESWLHGAMLQVQRGWDESAAAAGEFVQASLWSVEPDGPPIPDLKVEFPARDVATALTVTGPVNVKKQMPAPQADVMAKAQKASSGAAQTRALDGGREMVQAQVLRLGPERKSRRKAVGYARFTDSNPCYFCAMLASRGAFYLSKDSFKASNKRFEGDGTAKVHDHCKCSLRPVFSLADGLDDRAKYFYNMWVDAQNTRKSGETAIQAYRRFYVPPPPYKLGEVLSLDERRNAIEVSRRNRDILLLNRGLREDSPQIVFWERTMALLEQG</sequence>
<dbReference type="EMBL" id="LJFO01000003">
    <property type="protein sequence ID" value="KPG14350.1"/>
    <property type="molecule type" value="Genomic_DNA"/>
</dbReference>
<dbReference type="Pfam" id="PF25310">
    <property type="entry name" value="VG15"/>
    <property type="match status" value="1"/>
</dbReference>